<keyword evidence="1" id="KW-0614">Plasmid</keyword>
<sequence>MEGTKLYDYMMVKDGRTSVADALADTDDIIARVRKHDGIATIVCECTFFARFAPRIRKLTNLPVHYAVLNVADLAAAVG</sequence>
<proteinExistence type="predicted"/>
<organism evidence="1 2">
    <name type="scientific">Phyllobacterium zundukense</name>
    <dbReference type="NCBI Taxonomy" id="1867719"/>
    <lineage>
        <taxon>Bacteria</taxon>
        <taxon>Pseudomonadati</taxon>
        <taxon>Pseudomonadota</taxon>
        <taxon>Alphaproteobacteria</taxon>
        <taxon>Hyphomicrobiales</taxon>
        <taxon>Phyllobacteriaceae</taxon>
        <taxon>Phyllobacterium</taxon>
    </lineage>
</organism>
<reference evidence="1" key="1">
    <citation type="submission" date="2022-09" db="EMBL/GenBank/DDBJ databases">
        <title>Interaction between co-microsymbionts with complementary sets of symbiotic genes in legume-rhizobium systems.</title>
        <authorList>
            <person name="Safronova V."/>
            <person name="Sazanova A."/>
            <person name="Afonin A."/>
            <person name="Chirak E."/>
        </authorList>
    </citation>
    <scope>NUCLEOTIDE SEQUENCE</scope>
    <source>
        <strain evidence="1">A18/3m</strain>
    </source>
</reference>
<dbReference type="Proteomes" id="UP001061991">
    <property type="component" value="Plasmid p_unnamed3"/>
</dbReference>
<geneLocation type="plasmid" evidence="1 2">
    <name>p_unnamed3</name>
</geneLocation>
<gene>
    <name evidence="1" type="ORF">N8E88_02165</name>
</gene>
<evidence type="ECO:0000313" key="2">
    <source>
        <dbReference type="Proteomes" id="UP001061991"/>
    </source>
</evidence>
<evidence type="ECO:0000313" key="1">
    <source>
        <dbReference type="EMBL" id="UXN57641.1"/>
    </source>
</evidence>
<name>A0ACD4CVN7_9HYPH</name>
<protein>
    <submittedName>
        <fullName evidence="1">Uncharacterized protein</fullName>
    </submittedName>
</protein>
<dbReference type="EMBL" id="CP104970">
    <property type="protein sequence ID" value="UXN57641.1"/>
    <property type="molecule type" value="Genomic_DNA"/>
</dbReference>
<keyword evidence="2" id="KW-1185">Reference proteome</keyword>
<accession>A0ACD4CVN7</accession>